<dbReference type="GO" id="GO:0016651">
    <property type="term" value="F:oxidoreductase activity, acting on NAD(P)H"/>
    <property type="evidence" value="ECO:0007669"/>
    <property type="project" value="InterPro"/>
</dbReference>
<gene>
    <name evidence="2" type="ORF">OBBRIDRAFT_835636</name>
</gene>
<evidence type="ECO:0000259" key="1">
    <source>
        <dbReference type="SMART" id="SM00829"/>
    </source>
</evidence>
<evidence type="ECO:0000313" key="2">
    <source>
        <dbReference type="EMBL" id="OCH89713.1"/>
    </source>
</evidence>
<dbReference type="InterPro" id="IPR047122">
    <property type="entry name" value="Trans-enoyl_RdTase-like"/>
</dbReference>
<name>A0A8E2DNF4_9APHY</name>
<dbReference type="CDD" id="cd08249">
    <property type="entry name" value="enoyl_reductase_like"/>
    <property type="match status" value="1"/>
</dbReference>
<dbReference type="AlphaFoldDB" id="A0A8E2DNF4"/>
<protein>
    <submittedName>
        <fullName evidence="2">GroES-like protein</fullName>
    </submittedName>
</protein>
<dbReference type="SUPFAM" id="SSF50129">
    <property type="entry name" value="GroES-like"/>
    <property type="match status" value="1"/>
</dbReference>
<dbReference type="InterPro" id="IPR020843">
    <property type="entry name" value="ER"/>
</dbReference>
<dbReference type="Pfam" id="PF00107">
    <property type="entry name" value="ADH_zinc_N"/>
    <property type="match status" value="1"/>
</dbReference>
<dbReference type="InterPro" id="IPR011032">
    <property type="entry name" value="GroES-like_sf"/>
</dbReference>
<dbReference type="InterPro" id="IPR036291">
    <property type="entry name" value="NAD(P)-bd_dom_sf"/>
</dbReference>
<dbReference type="PANTHER" id="PTHR45348">
    <property type="entry name" value="HYPOTHETICAL OXIDOREDUCTASE (EUROFUNG)"/>
    <property type="match status" value="1"/>
</dbReference>
<dbReference type="EMBL" id="KV722421">
    <property type="protein sequence ID" value="OCH89713.1"/>
    <property type="molecule type" value="Genomic_DNA"/>
</dbReference>
<dbReference type="InterPro" id="IPR013154">
    <property type="entry name" value="ADH-like_N"/>
</dbReference>
<dbReference type="Pfam" id="PF08240">
    <property type="entry name" value="ADH_N"/>
    <property type="match status" value="1"/>
</dbReference>
<dbReference type="Proteomes" id="UP000250043">
    <property type="component" value="Unassembled WGS sequence"/>
</dbReference>
<dbReference type="InterPro" id="IPR013149">
    <property type="entry name" value="ADH-like_C"/>
</dbReference>
<dbReference type="PANTHER" id="PTHR45348:SF2">
    <property type="entry name" value="ZINC-TYPE ALCOHOL DEHYDROGENASE-LIKE PROTEIN C2E1P3.01"/>
    <property type="match status" value="1"/>
</dbReference>
<dbReference type="SMART" id="SM00829">
    <property type="entry name" value="PKS_ER"/>
    <property type="match status" value="1"/>
</dbReference>
<accession>A0A8E2DNF4</accession>
<dbReference type="Gene3D" id="3.90.180.10">
    <property type="entry name" value="Medium-chain alcohol dehydrogenases, catalytic domain"/>
    <property type="match status" value="1"/>
</dbReference>
<dbReference type="Gene3D" id="3.40.50.720">
    <property type="entry name" value="NAD(P)-binding Rossmann-like Domain"/>
    <property type="match status" value="1"/>
</dbReference>
<proteinExistence type="predicted"/>
<sequence length="348" mass="36341">MPPQQKALLLPKKQGDWEVGTIEVPKPGPGELLVKVQAAALNPIDWMVQVYGILIQDFPAVRGSDAAGTVEEVGEGVTGFTPGDKVIFQGTYAITHATFQQYALSNADVTAKIPSNITLDQAATIPLGLATAAIALFDAGSAGFPPPWEEEGRGKFSDKPIVVFGGAASVGQYVIQLAKLSGFSPIIATASLKNTPLLKSLGATHVLDRNLSSDALLAEVSRITAGAPVEVIYDVAALSRTQTVALDILALGGTLVMPMPEPTDVAKRPEALGKRVVGVIGSVNNPDRRKTGRSLYAKISALLESGEIKPNPVEVLPNGLAGIPAGLKRIEKGEVSGIKLVAHPQETV</sequence>
<reference evidence="2 3" key="1">
    <citation type="submission" date="2016-07" db="EMBL/GenBank/DDBJ databases">
        <title>Draft genome of the white-rot fungus Obba rivulosa 3A-2.</title>
        <authorList>
            <consortium name="DOE Joint Genome Institute"/>
            <person name="Miettinen O."/>
            <person name="Riley R."/>
            <person name="Acob R."/>
            <person name="Barry K."/>
            <person name="Cullen D."/>
            <person name="De Vries R."/>
            <person name="Hainaut M."/>
            <person name="Hatakka A."/>
            <person name="Henrissat B."/>
            <person name="Hilden K."/>
            <person name="Kuo R."/>
            <person name="Labutti K."/>
            <person name="Lipzen A."/>
            <person name="Makela M.R."/>
            <person name="Sandor L."/>
            <person name="Spatafora J.W."/>
            <person name="Grigoriev I.V."/>
            <person name="Hibbett D.S."/>
        </authorList>
    </citation>
    <scope>NUCLEOTIDE SEQUENCE [LARGE SCALE GENOMIC DNA]</scope>
    <source>
        <strain evidence="2 3">3A-2</strain>
    </source>
</reference>
<feature type="domain" description="Enoyl reductase (ER)" evidence="1">
    <location>
        <begin position="15"/>
        <end position="342"/>
    </location>
</feature>
<dbReference type="SUPFAM" id="SSF51735">
    <property type="entry name" value="NAD(P)-binding Rossmann-fold domains"/>
    <property type="match status" value="1"/>
</dbReference>
<organism evidence="2 3">
    <name type="scientific">Obba rivulosa</name>
    <dbReference type="NCBI Taxonomy" id="1052685"/>
    <lineage>
        <taxon>Eukaryota</taxon>
        <taxon>Fungi</taxon>
        <taxon>Dikarya</taxon>
        <taxon>Basidiomycota</taxon>
        <taxon>Agaricomycotina</taxon>
        <taxon>Agaricomycetes</taxon>
        <taxon>Polyporales</taxon>
        <taxon>Gelatoporiaceae</taxon>
        <taxon>Obba</taxon>
    </lineage>
</organism>
<evidence type="ECO:0000313" key="3">
    <source>
        <dbReference type="Proteomes" id="UP000250043"/>
    </source>
</evidence>
<dbReference type="OrthoDB" id="3233595at2759"/>
<keyword evidence="3" id="KW-1185">Reference proteome</keyword>